<evidence type="ECO:0000256" key="3">
    <source>
        <dbReference type="ARBA" id="ARBA00022527"/>
    </source>
</evidence>
<dbReference type="GO" id="GO:0004692">
    <property type="term" value="F:cGMP-dependent protein kinase activity"/>
    <property type="evidence" value="ECO:0007669"/>
    <property type="project" value="UniProtKB-EC"/>
</dbReference>
<accession>A0A8D9EFD6</accession>
<keyword evidence="11" id="KW-0175">Coiled coil</keyword>
<dbReference type="EMBL" id="HBUF01531514">
    <property type="protein sequence ID" value="CAG6751948.1"/>
    <property type="molecule type" value="Transcribed_RNA"/>
</dbReference>
<keyword evidence="5 10" id="KW-0547">Nucleotide-binding</keyword>
<dbReference type="Gene3D" id="3.30.200.20">
    <property type="entry name" value="Phosphorylase Kinase, domain 1"/>
    <property type="match status" value="1"/>
</dbReference>
<evidence type="ECO:0000256" key="12">
    <source>
        <dbReference type="SAM" id="MobiDB-lite"/>
    </source>
</evidence>
<dbReference type="PANTHER" id="PTHR24353">
    <property type="entry name" value="CYCLIC NUCLEOTIDE-DEPENDENT PROTEIN KINASE"/>
    <property type="match status" value="1"/>
</dbReference>
<dbReference type="PROSITE" id="PS50011">
    <property type="entry name" value="PROTEIN_KINASE_DOM"/>
    <property type="match status" value="1"/>
</dbReference>
<feature type="domain" description="Cyclic nucleotide-binding" evidence="14">
    <location>
        <begin position="534"/>
        <end position="661"/>
    </location>
</feature>
<dbReference type="AlphaFoldDB" id="A0A8D9EFD6"/>
<keyword evidence="6 16" id="KW-0418">Kinase</keyword>
<evidence type="ECO:0000259" key="15">
    <source>
        <dbReference type="PROSITE" id="PS51285"/>
    </source>
</evidence>
<dbReference type="FunFam" id="1.10.510.10:FF:000210">
    <property type="entry name" value="Non-specific serine/threonine protein kinase"/>
    <property type="match status" value="1"/>
</dbReference>
<evidence type="ECO:0000256" key="7">
    <source>
        <dbReference type="ARBA" id="ARBA00022840"/>
    </source>
</evidence>
<evidence type="ECO:0000256" key="11">
    <source>
        <dbReference type="SAM" id="Coils"/>
    </source>
</evidence>
<organism evidence="16">
    <name type="scientific">Cacopsylla melanoneura</name>
    <dbReference type="NCBI Taxonomy" id="428564"/>
    <lineage>
        <taxon>Eukaryota</taxon>
        <taxon>Metazoa</taxon>
        <taxon>Ecdysozoa</taxon>
        <taxon>Arthropoda</taxon>
        <taxon>Hexapoda</taxon>
        <taxon>Insecta</taxon>
        <taxon>Pterygota</taxon>
        <taxon>Neoptera</taxon>
        <taxon>Paraneoptera</taxon>
        <taxon>Hemiptera</taxon>
        <taxon>Sternorrhyncha</taxon>
        <taxon>Psylloidea</taxon>
        <taxon>Psyllidae</taxon>
        <taxon>Psyllinae</taxon>
        <taxon>Cacopsylla</taxon>
    </lineage>
</organism>
<feature type="compositionally biased region" description="Low complexity" evidence="12">
    <location>
        <begin position="123"/>
        <end position="140"/>
    </location>
</feature>
<dbReference type="InterPro" id="IPR017441">
    <property type="entry name" value="Protein_kinase_ATP_BS"/>
</dbReference>
<dbReference type="InterPro" id="IPR002374">
    <property type="entry name" value="cGMP_dep_kinase"/>
</dbReference>
<dbReference type="CDD" id="cd05572">
    <property type="entry name" value="STKc_cGK"/>
    <property type="match status" value="1"/>
</dbReference>
<dbReference type="InterPro" id="IPR000719">
    <property type="entry name" value="Prot_kinase_dom"/>
</dbReference>
<feature type="binding site" evidence="10">
    <location>
        <position position="717"/>
    </location>
    <ligand>
        <name>ATP</name>
        <dbReference type="ChEBI" id="CHEBI:30616"/>
    </ligand>
</feature>
<dbReference type="InterPro" id="IPR000961">
    <property type="entry name" value="AGC-kinase_C"/>
</dbReference>
<dbReference type="GO" id="GO:0005737">
    <property type="term" value="C:cytoplasm"/>
    <property type="evidence" value="ECO:0007669"/>
    <property type="project" value="UniProtKB-ARBA"/>
</dbReference>
<evidence type="ECO:0000256" key="2">
    <source>
        <dbReference type="ARBA" id="ARBA00012428"/>
    </source>
</evidence>
<dbReference type="SUPFAM" id="SSF56112">
    <property type="entry name" value="Protein kinase-like (PK-like)"/>
    <property type="match status" value="1"/>
</dbReference>
<dbReference type="GO" id="GO:0005524">
    <property type="term" value="F:ATP binding"/>
    <property type="evidence" value="ECO:0007669"/>
    <property type="project" value="UniProtKB-UniRule"/>
</dbReference>
<feature type="region of interest" description="Disordered" evidence="12">
    <location>
        <begin position="116"/>
        <end position="152"/>
    </location>
</feature>
<dbReference type="SMART" id="SM00133">
    <property type="entry name" value="S_TK_X"/>
    <property type="match status" value="1"/>
</dbReference>
<feature type="domain" description="Protein kinase" evidence="13">
    <location>
        <begin position="687"/>
        <end position="949"/>
    </location>
</feature>
<dbReference type="EC" id="2.7.11.12" evidence="2"/>
<dbReference type="PANTHER" id="PTHR24353:SF147">
    <property type="entry name" value="CGMP-DEPENDENT SERINE_THREONIN PROTEIN KINASE-RELATED"/>
    <property type="match status" value="1"/>
</dbReference>
<evidence type="ECO:0000256" key="8">
    <source>
        <dbReference type="ARBA" id="ARBA00047298"/>
    </source>
</evidence>
<dbReference type="PROSITE" id="PS00889">
    <property type="entry name" value="CNMP_BINDING_2"/>
    <property type="match status" value="2"/>
</dbReference>
<dbReference type="InterPro" id="IPR035014">
    <property type="entry name" value="STKc_cGK"/>
</dbReference>
<dbReference type="InterPro" id="IPR018490">
    <property type="entry name" value="cNMP-bd_dom_sf"/>
</dbReference>
<dbReference type="PROSITE" id="PS00888">
    <property type="entry name" value="CNMP_BINDING_1"/>
    <property type="match status" value="1"/>
</dbReference>
<dbReference type="Gene3D" id="2.60.120.10">
    <property type="entry name" value="Jelly Rolls"/>
    <property type="match status" value="2"/>
</dbReference>
<evidence type="ECO:0000256" key="9">
    <source>
        <dbReference type="ARBA" id="ARBA00047462"/>
    </source>
</evidence>
<evidence type="ECO:0000259" key="14">
    <source>
        <dbReference type="PROSITE" id="PS50042"/>
    </source>
</evidence>
<feature type="compositionally biased region" description="Low complexity" evidence="12">
    <location>
        <begin position="71"/>
        <end position="88"/>
    </location>
</feature>
<dbReference type="PROSITE" id="PS51285">
    <property type="entry name" value="AGC_KINASE_CTER"/>
    <property type="match status" value="1"/>
</dbReference>
<dbReference type="InterPro" id="IPR000595">
    <property type="entry name" value="cNMP-bd_dom"/>
</dbReference>
<dbReference type="PROSITE" id="PS00107">
    <property type="entry name" value="PROTEIN_KINASE_ATP"/>
    <property type="match status" value="1"/>
</dbReference>
<dbReference type="SUPFAM" id="SSF51206">
    <property type="entry name" value="cAMP-binding domain-like"/>
    <property type="match status" value="2"/>
</dbReference>
<dbReference type="Pfam" id="PF00027">
    <property type="entry name" value="cNMP_binding"/>
    <property type="match status" value="2"/>
</dbReference>
<feature type="domain" description="Cyclic nucleotide-binding" evidence="14">
    <location>
        <begin position="416"/>
        <end position="531"/>
    </location>
</feature>
<comment type="similarity">
    <text evidence="1">Belongs to the protein kinase superfamily. AGC Ser/Thr protein kinase family. cGMP subfamily.</text>
</comment>
<evidence type="ECO:0000256" key="10">
    <source>
        <dbReference type="PROSITE-ProRule" id="PRU10141"/>
    </source>
</evidence>
<dbReference type="FunFam" id="2.60.120.10:FF:000072">
    <property type="entry name" value="cGMP-dependent protein kinase"/>
    <property type="match status" value="1"/>
</dbReference>
<dbReference type="CDD" id="cd00038">
    <property type="entry name" value="CAP_ED"/>
    <property type="match status" value="2"/>
</dbReference>
<dbReference type="FunFam" id="2.60.120.10:FF:000064">
    <property type="entry name" value="cGMP-dependent protein kinase, isozyme"/>
    <property type="match status" value="1"/>
</dbReference>
<keyword evidence="4" id="KW-0808">Transferase</keyword>
<keyword evidence="3" id="KW-0723">Serine/threonine-protein kinase</keyword>
<feature type="region of interest" description="Disordered" evidence="12">
    <location>
        <begin position="71"/>
        <end position="102"/>
    </location>
</feature>
<protein>
    <recommendedName>
        <fullName evidence="2">cGMP-dependent protein kinase</fullName>
        <ecNumber evidence="2">2.7.11.12</ecNumber>
    </recommendedName>
</protein>
<comment type="catalytic activity">
    <reaction evidence="8">
        <text>L-threonyl-[protein] + ATP = O-phospho-L-threonyl-[protein] + ADP + H(+)</text>
        <dbReference type="Rhea" id="RHEA:46608"/>
        <dbReference type="Rhea" id="RHEA-COMP:11060"/>
        <dbReference type="Rhea" id="RHEA-COMP:11605"/>
        <dbReference type="ChEBI" id="CHEBI:15378"/>
        <dbReference type="ChEBI" id="CHEBI:30013"/>
        <dbReference type="ChEBI" id="CHEBI:30616"/>
        <dbReference type="ChEBI" id="CHEBI:61977"/>
        <dbReference type="ChEBI" id="CHEBI:456216"/>
        <dbReference type="EC" id="2.7.11.12"/>
    </reaction>
</comment>
<evidence type="ECO:0000313" key="16">
    <source>
        <dbReference type="EMBL" id="CAG6751948.1"/>
    </source>
</evidence>
<dbReference type="InterPro" id="IPR014710">
    <property type="entry name" value="RmlC-like_jellyroll"/>
</dbReference>
<evidence type="ECO:0000259" key="13">
    <source>
        <dbReference type="PROSITE" id="PS50011"/>
    </source>
</evidence>
<feature type="coiled-coil region" evidence="11">
    <location>
        <begin position="321"/>
        <end position="355"/>
    </location>
</feature>
<dbReference type="PROSITE" id="PS50042">
    <property type="entry name" value="CNMP_BINDING_3"/>
    <property type="match status" value="2"/>
</dbReference>
<dbReference type="InterPro" id="IPR011009">
    <property type="entry name" value="Kinase-like_dom_sf"/>
</dbReference>
<evidence type="ECO:0000256" key="4">
    <source>
        <dbReference type="ARBA" id="ARBA00022679"/>
    </source>
</evidence>
<keyword evidence="7 10" id="KW-0067">ATP-binding</keyword>
<dbReference type="InterPro" id="IPR018488">
    <property type="entry name" value="cNMP-bd_CS"/>
</dbReference>
<reference evidence="16" key="1">
    <citation type="submission" date="2021-05" db="EMBL/GenBank/DDBJ databases">
        <authorList>
            <person name="Alioto T."/>
            <person name="Alioto T."/>
            <person name="Gomez Garrido J."/>
        </authorList>
    </citation>
    <scope>NUCLEOTIDE SEQUENCE</scope>
</reference>
<dbReference type="SMART" id="SM00100">
    <property type="entry name" value="cNMP"/>
    <property type="match status" value="2"/>
</dbReference>
<evidence type="ECO:0000256" key="1">
    <source>
        <dbReference type="ARBA" id="ARBA00006352"/>
    </source>
</evidence>
<evidence type="ECO:0000256" key="6">
    <source>
        <dbReference type="ARBA" id="ARBA00022777"/>
    </source>
</evidence>
<evidence type="ECO:0000256" key="5">
    <source>
        <dbReference type="ARBA" id="ARBA00022741"/>
    </source>
</evidence>
<feature type="domain" description="AGC-kinase C-terminal" evidence="15">
    <location>
        <begin position="950"/>
        <end position="1000"/>
    </location>
</feature>
<name>A0A8D9EFD6_9HEMI</name>
<proteinExistence type="inferred from homology"/>
<dbReference type="SMART" id="SM00220">
    <property type="entry name" value="S_TKc"/>
    <property type="match status" value="1"/>
</dbReference>
<feature type="compositionally biased region" description="Polar residues" evidence="12">
    <location>
        <begin position="141"/>
        <end position="152"/>
    </location>
</feature>
<dbReference type="PRINTS" id="PR00104">
    <property type="entry name" value="CGMPKINASE"/>
</dbReference>
<dbReference type="Pfam" id="PF00069">
    <property type="entry name" value="Pkinase"/>
    <property type="match status" value="1"/>
</dbReference>
<sequence>MRATRPHSCGSLFCDCEYSTGTCIKLYSKLNPTESKQKENINAKKQVTKREDLNKQYDNYQKILLNQYYQSKPSPSAGGGNSSSLAGNHSKRKSSLVSNSNKTSFIHSNDRFSARKVSFSDPNNINKINSNKSSKLSESNRQSCASQRKSSNDTKGTFIRLSTIWKTKDNFSAGDFVEQFTHEPKRSIYLQNQPISFVELLNERNPKCSLFKIENFETIEDINSDGEEDFYWNKKEAFTGKMGNGVSNSHPSSSNTNKIKDLYTSATSELDAFKSKRSNSLDIPKNSMDHRNLDYLRNLISILEQELRERENFSGDLHSEVIALRREIKRRDEEIARLETEVHKLKSVLQQTQQLEPRDPLSSLGKVGQLLNSKKQGVSGESSTNGQTANDIQIQRYDKDFRSKQLIKAAIMDNDFLKNLDTLQVKEMVDSMHQAEYKADSYVITEGEAGNDLFVSAEGEFQVIKDGKVLAVMGPGKAFGELAILYNCTRTASIKALTPCKVWMLDRRVFQKIMMRTGLQRLEDNITFLRSVPLLKSMDSDLLAKIADVLEVEFYPAGHYIIREGAKGDSFFIIVGGQVKVTKKVKKDSIEASNECETLRVLKRGDYFGEQALIKEDCRTASVIALAPGVECLTLDRESFNKLIGDLSELHEKSYDDHNGQRVNGRNAALVYSTIEKEYEDIQLNDLDVIATLGIGGFGRVELVTWNSDKSKTFALKCLKKQHIVSTQQQGHVYSEKMIMMQCRSPFICRLYKTFKDSKYVYMLLEACLGGEVWTILRERTCFDDNAASFITACVIEALEYLHTRGIVFRDLKPENLLLDHRGYVKLVDFGFSKHLGHSGCKTWTFCGTPEYVAPEIIKNRGHDRAVDYWALGILMHELLTGMPPFCVMNDPMQTYNMIINVGIDKIPFPKHVTRTAQSLIKSLCKESPAERLGYQKGGLMDIKKHKWFQGFDWDGLRNQTLTPPIIPMIKGPTDTSNFDRYSAENDIPPDETSNWDCDF</sequence>
<comment type="catalytic activity">
    <reaction evidence="9">
        <text>L-seryl-[protein] + ATP = O-phospho-L-seryl-[protein] + ADP + H(+)</text>
        <dbReference type="Rhea" id="RHEA:17989"/>
        <dbReference type="Rhea" id="RHEA-COMP:9863"/>
        <dbReference type="Rhea" id="RHEA-COMP:11604"/>
        <dbReference type="ChEBI" id="CHEBI:15378"/>
        <dbReference type="ChEBI" id="CHEBI:29999"/>
        <dbReference type="ChEBI" id="CHEBI:30616"/>
        <dbReference type="ChEBI" id="CHEBI:83421"/>
        <dbReference type="ChEBI" id="CHEBI:456216"/>
        <dbReference type="EC" id="2.7.11.12"/>
    </reaction>
</comment>
<dbReference type="Gene3D" id="1.10.510.10">
    <property type="entry name" value="Transferase(Phosphotransferase) domain 1"/>
    <property type="match status" value="1"/>
</dbReference>